<comment type="caution">
    <text evidence="16">Lacks conserved residue(s) required for the propagation of feature annotation.</text>
</comment>
<feature type="domain" description="Peptidase M12B" evidence="18">
    <location>
        <begin position="217"/>
        <end position="422"/>
    </location>
</feature>
<evidence type="ECO:0000256" key="10">
    <source>
        <dbReference type="ARBA" id="ARBA00023049"/>
    </source>
</evidence>
<keyword evidence="11 15" id="KW-1015">Disulfide bond</keyword>
<evidence type="ECO:0000256" key="4">
    <source>
        <dbReference type="ARBA" id="ARBA00022670"/>
    </source>
</evidence>
<dbReference type="Pfam" id="PF19236">
    <property type="entry name" value="ADAMTS_CR_3"/>
    <property type="match status" value="1"/>
</dbReference>
<keyword evidence="14" id="KW-0106">Calcium</keyword>
<dbReference type="Pfam" id="PF01421">
    <property type="entry name" value="Reprolysin"/>
    <property type="match status" value="1"/>
</dbReference>
<dbReference type="GO" id="GO:0030198">
    <property type="term" value="P:extracellular matrix organization"/>
    <property type="evidence" value="ECO:0007669"/>
    <property type="project" value="InterPro"/>
</dbReference>
<dbReference type="GO" id="GO:0006508">
    <property type="term" value="P:proteolysis"/>
    <property type="evidence" value="ECO:0007669"/>
    <property type="project" value="UniProtKB-KW"/>
</dbReference>
<feature type="binding site" evidence="14">
    <location>
        <position position="308"/>
    </location>
    <ligand>
        <name>Ca(2+)</name>
        <dbReference type="ChEBI" id="CHEBI:29108"/>
        <label>1</label>
    </ligand>
</feature>
<dbReference type="FunFam" id="2.20.100.10:FF:000005">
    <property type="entry name" value="ADAM metallopeptidase with thrombospondin type 1 motif 9"/>
    <property type="match status" value="1"/>
</dbReference>
<keyword evidence="6 17" id="KW-0732">Signal</keyword>
<dbReference type="OMA" id="ICELVGC"/>
<feature type="chain" id="PRO_5036458217" description="A disintegrin and metalloproteinase with thrombospondin motifs 18" evidence="17">
    <location>
        <begin position="24"/>
        <end position="1141"/>
    </location>
</feature>
<dbReference type="InterPro" id="IPR010909">
    <property type="entry name" value="PLAC"/>
</dbReference>
<keyword evidence="10" id="KW-0482">Metalloprotease</keyword>
<evidence type="ECO:0000313" key="21">
    <source>
        <dbReference type="Proteomes" id="UP000005408"/>
    </source>
</evidence>
<feature type="domain" description="PLAC" evidence="19">
    <location>
        <begin position="1104"/>
        <end position="1141"/>
    </location>
</feature>
<dbReference type="GO" id="GO:0046872">
    <property type="term" value="F:metal ion binding"/>
    <property type="evidence" value="ECO:0007669"/>
    <property type="project" value="UniProtKB-KW"/>
</dbReference>
<dbReference type="GO" id="GO:0004222">
    <property type="term" value="F:metalloendopeptidase activity"/>
    <property type="evidence" value="ECO:0007669"/>
    <property type="project" value="InterPro"/>
</dbReference>
<dbReference type="InterPro" id="IPR000884">
    <property type="entry name" value="TSP1_rpt"/>
</dbReference>
<feature type="disulfide bond" evidence="15">
    <location>
        <begin position="319"/>
        <end position="326"/>
    </location>
</feature>
<keyword evidence="9 14" id="KW-0862">Zinc</keyword>
<keyword evidence="21" id="KW-1185">Reference proteome</keyword>
<feature type="disulfide bond" evidence="15">
    <location>
        <begin position="541"/>
        <end position="553"/>
    </location>
</feature>
<dbReference type="Gene3D" id="2.60.120.830">
    <property type="match status" value="1"/>
</dbReference>
<dbReference type="Gene3D" id="2.20.100.10">
    <property type="entry name" value="Thrombospondin type-1 (TSP1) repeat"/>
    <property type="match status" value="5"/>
</dbReference>
<evidence type="ECO:0000259" key="18">
    <source>
        <dbReference type="PROSITE" id="PS50215"/>
    </source>
</evidence>
<dbReference type="Gene3D" id="3.40.1620.60">
    <property type="match status" value="1"/>
</dbReference>
<feature type="disulfide bond" evidence="15">
    <location>
        <begin position="526"/>
        <end position="563"/>
    </location>
</feature>
<dbReference type="SUPFAM" id="SSF82895">
    <property type="entry name" value="TSP-1 type 1 repeat"/>
    <property type="match status" value="5"/>
</dbReference>
<feature type="disulfide bond" evidence="15">
    <location>
        <begin position="338"/>
        <end position="417"/>
    </location>
</feature>
<feature type="binding site" evidence="14">
    <location>
        <position position="420"/>
    </location>
    <ligand>
        <name>Ca(2+)</name>
        <dbReference type="ChEBI" id="CHEBI:29108"/>
        <label>1</label>
    </ligand>
</feature>
<name>A0A8W8K339_MAGGI</name>
<dbReference type="FunFam" id="2.60.120.830:FF:000001">
    <property type="entry name" value="A disintegrin and metalloproteinase with thrombospondin motifs 1"/>
    <property type="match status" value="1"/>
</dbReference>
<feature type="disulfide bond" evidence="15">
    <location>
        <begin position="377"/>
        <end position="401"/>
    </location>
</feature>
<evidence type="ECO:0000256" key="14">
    <source>
        <dbReference type="PIRSR" id="PIRSR613273-2"/>
    </source>
</evidence>
<dbReference type="Pfam" id="PF19030">
    <property type="entry name" value="TSP1_ADAMTS"/>
    <property type="match status" value="4"/>
</dbReference>
<keyword evidence="7" id="KW-0677">Repeat</keyword>
<dbReference type="FunFam" id="3.40.390.10:FF:000001">
    <property type="entry name" value="A disintegrin and metalloproteinase with thrombospondin motifs 1"/>
    <property type="match status" value="1"/>
</dbReference>
<evidence type="ECO:0000259" key="19">
    <source>
        <dbReference type="PROSITE" id="PS50900"/>
    </source>
</evidence>
<dbReference type="OrthoDB" id="10035764at2759"/>
<feature type="active site" evidence="13 16">
    <location>
        <position position="361"/>
    </location>
</feature>
<dbReference type="InterPro" id="IPR036383">
    <property type="entry name" value="TSP1_rpt_sf"/>
</dbReference>
<dbReference type="Pfam" id="PF01562">
    <property type="entry name" value="Pep_M12B_propep"/>
    <property type="match status" value="1"/>
</dbReference>
<keyword evidence="5 14" id="KW-0479">Metal-binding</keyword>
<dbReference type="PANTHER" id="PTHR13723:SF293">
    <property type="entry name" value="A DISINTEGRIN AND METALLOPROTEINASE WITH THROMBOSPONDIN MOTIFS 18"/>
    <property type="match status" value="1"/>
</dbReference>
<dbReference type="PROSITE" id="PS50900">
    <property type="entry name" value="PLAC"/>
    <property type="match status" value="1"/>
</dbReference>
<evidence type="ECO:0000256" key="8">
    <source>
        <dbReference type="ARBA" id="ARBA00022801"/>
    </source>
</evidence>
<dbReference type="Pfam" id="PF08686">
    <property type="entry name" value="PLAC"/>
    <property type="match status" value="1"/>
</dbReference>
<proteinExistence type="predicted"/>
<keyword evidence="2" id="KW-0964">Secreted</keyword>
<feature type="binding site" evidence="14 16">
    <location>
        <position position="364"/>
    </location>
    <ligand>
        <name>Zn(2+)</name>
        <dbReference type="ChEBI" id="CHEBI:29105"/>
        <note>catalytic</note>
    </ligand>
</feature>
<dbReference type="InterPro" id="IPR024079">
    <property type="entry name" value="MetalloPept_cat_dom_sf"/>
</dbReference>
<evidence type="ECO:0000256" key="5">
    <source>
        <dbReference type="ARBA" id="ARBA00022723"/>
    </source>
</evidence>
<evidence type="ECO:0008006" key="22">
    <source>
        <dbReference type="Google" id="ProtNLM"/>
    </source>
</evidence>
<dbReference type="PRINTS" id="PR01857">
    <property type="entry name" value="ADAMTSFAMILY"/>
</dbReference>
<dbReference type="SMR" id="A0A8W8K339"/>
<feature type="disulfide bond" evidence="15">
    <location>
        <begin position="445"/>
        <end position="471"/>
    </location>
</feature>
<keyword evidence="12" id="KW-0325">Glycoprotein</keyword>
<sequence length="1141" mass="129751">MIIASVWSFCYICTFMKVALISGAKVSEDYQLVFPIIVDHNGSFLSHWNSTHSSQHHRSTKQLHLNITGFNQTFRLHLHTSSNILAPGFKVYYRHGNSNHSTEAEEHSSDCEFKGKLLSHSTEVALSLCGGVTGILRTADDDYVIEPHSETMPLQKGATESQQAHIMYKRSTIAQNTPHFYDSQTYYPHHENTNRYFNPTRRKRHSAKRISRGVREKSVEILVVVDKYVYWKHGRQNITTYILSIFNIVSQLFQDNSLSYKVNIILVGLIVLDNEEPGLHITHHADKTLNSFCQWQAVIGGRRHRQHDHAILLTGLDICAHRDSPCDTLGFAPIKGMCNRLRSCIVTQDTGLSTAFTIAHEIGHNFGMFHDGTDNNCHQSSGTIMSPTLSSKTGTFTWSRCSNEYLARFFNTLQSDCLADEPVRVSSLRFPDKLPGQIFDADTQCKWQFGQHARLCIFEFGKREVCQKLWCYKGGQMCETKFLPAADGTSCGHGMWCKQGKCESYGRRGPIPVDGGWSEWSQWSSCSQSCGGGVKHRSRRCDSPRPQYGGKVCPDDKEAHKMCNLQECHRRIEEPREEQCRAYNRIPFRGRMYRWTAYTQIHDVKEQCKLYCQADGYNFFYALSDEVKDGTPCNDHSSDICVHGKCQRVGCDYIVGSAASKDQCGVCMGDNSTCNVFEGHFKEQPRRNTYFPVVVIPGGASGLVFSEAAITPNYLAIRNIYGKYYLNGNWQMMSEGVYEIAGTKFVYERNYREPERLTAEGPTTQDIVLEILVQGVNPGVSYRYTLPKASTYPVIHNYTWTAKLSDCDQPCAGGKRISSAHCYRGDGEEVSPRYCDSRSRPQTGVSACNIHHCAPRWYTEPWKRCSRPCGAGIQKRKVYCMQKVSQSEDRRVSRRRCDKRLKPKKRIPCNTQECPPAWFGGKWSQCSKTCGKGVRTREVSCRSRTLKGWVILSDSFCQHKPLLAKTRGCRVKKCPPVTEHQWILSSWSQCSVSCGMGTRDRLLRCGERRDGQSWKMMNPNQCRNLIKPNSSLTEVCTTAECPRQPSSYWNVSPWSQCSVTCHLGEQTRLVHCLDKVTQELSSDCNDTEKPDSIKLCLSKPCPKLDPNCTDKFKWCYLVPKHNICNHHFYGKKCCKSCNSKR</sequence>
<dbReference type="PROSITE" id="PS50215">
    <property type="entry name" value="ADAM_MEPRO"/>
    <property type="match status" value="1"/>
</dbReference>
<dbReference type="EnsemblMetazoa" id="G22215.1">
    <property type="protein sequence ID" value="G22215.1:cds"/>
    <property type="gene ID" value="G22215"/>
</dbReference>
<keyword evidence="3" id="KW-0272">Extracellular matrix</keyword>
<dbReference type="InterPro" id="IPR010294">
    <property type="entry name" value="ADAMTS_spacer1"/>
</dbReference>
<keyword evidence="4" id="KW-0645">Protease</keyword>
<dbReference type="InterPro" id="IPR041645">
    <property type="entry name" value="ADAMTS_CR_2"/>
</dbReference>
<evidence type="ECO:0000256" key="6">
    <source>
        <dbReference type="ARBA" id="ARBA00022729"/>
    </source>
</evidence>
<feature type="disulfide bond" evidence="15">
    <location>
        <begin position="466"/>
        <end position="497"/>
    </location>
</feature>
<dbReference type="PROSITE" id="PS50092">
    <property type="entry name" value="TSP1"/>
    <property type="match status" value="5"/>
</dbReference>
<dbReference type="FunFam" id="2.20.100.10:FF:000007">
    <property type="entry name" value="Thrombospondin 1"/>
    <property type="match status" value="1"/>
</dbReference>
<keyword evidence="8" id="KW-0378">Hydrolase</keyword>
<dbReference type="PANTHER" id="PTHR13723">
    <property type="entry name" value="ADAMTS A DISINTEGRIN AND METALLOPROTEASE WITH THROMBOSPONDIN MOTIFS PROTEASE"/>
    <property type="match status" value="1"/>
</dbReference>
<feature type="disulfide bond" evidence="15">
    <location>
        <begin position="530"/>
        <end position="568"/>
    </location>
</feature>
<comment type="subcellular location">
    <subcellularLocation>
        <location evidence="1">Secreted</location>
        <location evidence="1">Extracellular space</location>
        <location evidence="1">Extracellular matrix</location>
    </subcellularLocation>
</comment>
<evidence type="ECO:0000256" key="13">
    <source>
        <dbReference type="PIRSR" id="PIRSR613273-1"/>
    </source>
</evidence>
<comment type="cofactor">
    <cofactor evidence="14">
        <name>Zn(2+)</name>
        <dbReference type="ChEBI" id="CHEBI:29105"/>
    </cofactor>
    <text evidence="14">Binds 1 zinc ion per subunit.</text>
</comment>
<dbReference type="InterPro" id="IPR045371">
    <property type="entry name" value="ADAMTS_CR_3"/>
</dbReference>
<evidence type="ECO:0000256" key="16">
    <source>
        <dbReference type="PROSITE-ProRule" id="PRU00276"/>
    </source>
</evidence>
<feature type="disulfide bond" evidence="15">
    <location>
        <begin position="456"/>
        <end position="478"/>
    </location>
</feature>
<accession>A0A8W8K339</accession>
<evidence type="ECO:0000256" key="1">
    <source>
        <dbReference type="ARBA" id="ARBA00004498"/>
    </source>
</evidence>
<feature type="disulfide bond" evidence="15">
    <location>
        <begin position="293"/>
        <end position="344"/>
    </location>
</feature>
<dbReference type="CDD" id="cd04273">
    <property type="entry name" value="ZnMc_ADAMTS_like"/>
    <property type="match status" value="1"/>
</dbReference>
<dbReference type="InterPro" id="IPR013273">
    <property type="entry name" value="ADAMTS/ADAMTS-like"/>
</dbReference>
<dbReference type="InterPro" id="IPR001590">
    <property type="entry name" value="Peptidase_M12B"/>
</dbReference>
<feature type="binding site" evidence="14 16">
    <location>
        <position position="370"/>
    </location>
    <ligand>
        <name>Zn(2+)</name>
        <dbReference type="ChEBI" id="CHEBI:29105"/>
        <note>catalytic</note>
    </ligand>
</feature>
<evidence type="ECO:0000313" key="20">
    <source>
        <dbReference type="EnsemblMetazoa" id="G22215.1:cds"/>
    </source>
</evidence>
<dbReference type="InterPro" id="IPR002870">
    <property type="entry name" value="Peptidase_M12B_N"/>
</dbReference>
<evidence type="ECO:0000256" key="15">
    <source>
        <dbReference type="PIRSR" id="PIRSR613273-3"/>
    </source>
</evidence>
<evidence type="ECO:0000256" key="3">
    <source>
        <dbReference type="ARBA" id="ARBA00022530"/>
    </source>
</evidence>
<feature type="binding site" evidence="14">
    <location>
        <position position="417"/>
    </location>
    <ligand>
        <name>Ca(2+)</name>
        <dbReference type="ChEBI" id="CHEBI:29108"/>
        <label>1</label>
    </ligand>
</feature>
<dbReference type="Pfam" id="PF17771">
    <property type="entry name" value="ADAMTS_CR_2"/>
    <property type="match status" value="1"/>
</dbReference>
<evidence type="ECO:0000256" key="9">
    <source>
        <dbReference type="ARBA" id="ARBA00022833"/>
    </source>
</evidence>
<dbReference type="SMART" id="SM00209">
    <property type="entry name" value="TSP1"/>
    <property type="match status" value="5"/>
</dbReference>
<dbReference type="Proteomes" id="UP000005408">
    <property type="component" value="Unassembled WGS sequence"/>
</dbReference>
<dbReference type="AlphaFoldDB" id="A0A8W8K339"/>
<dbReference type="Gene3D" id="3.40.390.10">
    <property type="entry name" value="Collagenase (Catalytic Domain)"/>
    <property type="match status" value="1"/>
</dbReference>
<dbReference type="InterPro" id="IPR050439">
    <property type="entry name" value="ADAMTS_ADAMTS-like"/>
</dbReference>
<evidence type="ECO:0000256" key="11">
    <source>
        <dbReference type="ARBA" id="ARBA00023157"/>
    </source>
</evidence>
<evidence type="ECO:0000256" key="12">
    <source>
        <dbReference type="ARBA" id="ARBA00023180"/>
    </source>
</evidence>
<organism evidence="20 21">
    <name type="scientific">Magallana gigas</name>
    <name type="common">Pacific oyster</name>
    <name type="synonym">Crassostrea gigas</name>
    <dbReference type="NCBI Taxonomy" id="29159"/>
    <lineage>
        <taxon>Eukaryota</taxon>
        <taxon>Metazoa</taxon>
        <taxon>Spiralia</taxon>
        <taxon>Lophotrochozoa</taxon>
        <taxon>Mollusca</taxon>
        <taxon>Bivalvia</taxon>
        <taxon>Autobranchia</taxon>
        <taxon>Pteriomorphia</taxon>
        <taxon>Ostreida</taxon>
        <taxon>Ostreoidea</taxon>
        <taxon>Ostreidae</taxon>
        <taxon>Magallana</taxon>
    </lineage>
</organism>
<feature type="disulfide bond" evidence="15">
    <location>
        <begin position="491"/>
        <end position="502"/>
    </location>
</feature>
<evidence type="ECO:0000256" key="2">
    <source>
        <dbReference type="ARBA" id="ARBA00022525"/>
    </source>
</evidence>
<reference evidence="20" key="1">
    <citation type="submission" date="2022-08" db="UniProtKB">
        <authorList>
            <consortium name="EnsemblMetazoa"/>
        </authorList>
    </citation>
    <scope>IDENTIFICATION</scope>
    <source>
        <strain evidence="20">05x7-T-G4-1.051#20</strain>
    </source>
</reference>
<feature type="binding site" evidence="14">
    <location>
        <position position="220"/>
    </location>
    <ligand>
        <name>Ca(2+)</name>
        <dbReference type="ChEBI" id="CHEBI:29108"/>
        <label>2</label>
    </ligand>
</feature>
<feature type="binding site" evidence="14 16">
    <location>
        <position position="360"/>
    </location>
    <ligand>
        <name>Zn(2+)</name>
        <dbReference type="ChEBI" id="CHEBI:29105"/>
        <note>catalytic</note>
    </ligand>
</feature>
<dbReference type="Pfam" id="PF05986">
    <property type="entry name" value="ADAMTS_spacer1"/>
    <property type="match status" value="1"/>
</dbReference>
<protein>
    <recommendedName>
        <fullName evidence="22">A disintegrin and metalloproteinase with thrombospondin motifs 18</fullName>
    </recommendedName>
</protein>
<dbReference type="SUPFAM" id="SSF55486">
    <property type="entry name" value="Metalloproteases ('zincins'), catalytic domain"/>
    <property type="match status" value="1"/>
</dbReference>
<feature type="binding site" evidence="14">
    <location>
        <position position="420"/>
    </location>
    <ligand>
        <name>Ca(2+)</name>
        <dbReference type="ChEBI" id="CHEBI:29108"/>
        <label>2</label>
    </ligand>
</feature>
<feature type="signal peptide" evidence="17">
    <location>
        <begin position="1"/>
        <end position="23"/>
    </location>
</feature>
<feature type="binding site" evidence="14">
    <location>
        <position position="220"/>
    </location>
    <ligand>
        <name>Ca(2+)</name>
        <dbReference type="ChEBI" id="CHEBI:29108"/>
        <label>1</label>
    </ligand>
</feature>
<evidence type="ECO:0000256" key="17">
    <source>
        <dbReference type="SAM" id="SignalP"/>
    </source>
</evidence>
<dbReference type="Pfam" id="PF00090">
    <property type="entry name" value="TSP_1"/>
    <property type="match status" value="1"/>
</dbReference>
<dbReference type="GO" id="GO:0031012">
    <property type="term" value="C:extracellular matrix"/>
    <property type="evidence" value="ECO:0007669"/>
    <property type="project" value="TreeGrafter"/>
</dbReference>
<evidence type="ECO:0000256" key="7">
    <source>
        <dbReference type="ARBA" id="ARBA00022737"/>
    </source>
</evidence>